<dbReference type="InterPro" id="IPR006671">
    <property type="entry name" value="Cyclin_N"/>
</dbReference>
<dbReference type="PANTHER" id="PTHR15615">
    <property type="match status" value="1"/>
</dbReference>
<dbReference type="SUPFAM" id="SSF47954">
    <property type="entry name" value="Cyclin-like"/>
    <property type="match status" value="1"/>
</dbReference>
<dbReference type="HOGENOM" id="CLU_084824_1_0_1"/>
<dbReference type="GO" id="GO:0019901">
    <property type="term" value="F:protein kinase binding"/>
    <property type="evidence" value="ECO:0007669"/>
    <property type="project" value="InterPro"/>
</dbReference>
<gene>
    <name evidence="2" type="ORF">M408DRAFT_33751</name>
</gene>
<name>A0A0C2WZJ0_SERVB</name>
<dbReference type="PANTHER" id="PTHR15615:SF108">
    <property type="entry name" value="PROTEIN CNPPD1"/>
    <property type="match status" value="1"/>
</dbReference>
<dbReference type="Proteomes" id="UP000054097">
    <property type="component" value="Unassembled WGS sequence"/>
</dbReference>
<dbReference type="Pfam" id="PF00134">
    <property type="entry name" value="Cyclin_N"/>
    <property type="match status" value="1"/>
</dbReference>
<dbReference type="GO" id="GO:0005634">
    <property type="term" value="C:nucleus"/>
    <property type="evidence" value="ECO:0007669"/>
    <property type="project" value="TreeGrafter"/>
</dbReference>
<evidence type="ECO:0000313" key="2">
    <source>
        <dbReference type="EMBL" id="KIM31473.1"/>
    </source>
</evidence>
<dbReference type="OrthoDB" id="244495at2759"/>
<dbReference type="InterPro" id="IPR013922">
    <property type="entry name" value="Cyclin_PHO80-like"/>
</dbReference>
<accession>A0A0C2WZJ0</accession>
<sequence>FYGYEDLSKMCGRFIGALFSCPNVPMFLNGSTPGNGSAPCPPLAHFIAYAIHRTRLPEVVVFTALFLLARLKERFPAARGSSGHRLFISAFMIASKVICDDTYSNKSWCIVGQNLYTLKEVNQMEREMCSYLEWLLHVEGPELEAFTQRVKKEYGPD</sequence>
<dbReference type="GO" id="GO:0000307">
    <property type="term" value="C:cyclin-dependent protein kinase holoenzyme complex"/>
    <property type="evidence" value="ECO:0007669"/>
    <property type="project" value="TreeGrafter"/>
</dbReference>
<dbReference type="CDD" id="cd20557">
    <property type="entry name" value="CYCLIN_ScPCL1-like"/>
    <property type="match status" value="1"/>
</dbReference>
<protein>
    <recommendedName>
        <fullName evidence="1">Cyclin N-terminal domain-containing protein</fullName>
    </recommendedName>
</protein>
<feature type="non-terminal residue" evidence="2">
    <location>
        <position position="157"/>
    </location>
</feature>
<proteinExistence type="predicted"/>
<feature type="non-terminal residue" evidence="2">
    <location>
        <position position="1"/>
    </location>
</feature>
<dbReference type="InterPro" id="IPR036915">
    <property type="entry name" value="Cyclin-like_sf"/>
</dbReference>
<dbReference type="EMBL" id="KN824282">
    <property type="protein sequence ID" value="KIM31473.1"/>
    <property type="molecule type" value="Genomic_DNA"/>
</dbReference>
<organism evidence="2 3">
    <name type="scientific">Serendipita vermifera MAFF 305830</name>
    <dbReference type="NCBI Taxonomy" id="933852"/>
    <lineage>
        <taxon>Eukaryota</taxon>
        <taxon>Fungi</taxon>
        <taxon>Dikarya</taxon>
        <taxon>Basidiomycota</taxon>
        <taxon>Agaricomycotina</taxon>
        <taxon>Agaricomycetes</taxon>
        <taxon>Sebacinales</taxon>
        <taxon>Serendipitaceae</taxon>
        <taxon>Serendipita</taxon>
    </lineage>
</organism>
<feature type="domain" description="Cyclin N-terminal" evidence="1">
    <location>
        <begin position="43"/>
        <end position="136"/>
    </location>
</feature>
<dbReference type="AlphaFoldDB" id="A0A0C2WZJ0"/>
<dbReference type="Gene3D" id="1.10.472.10">
    <property type="entry name" value="Cyclin-like"/>
    <property type="match status" value="1"/>
</dbReference>
<reference evidence="3" key="2">
    <citation type="submission" date="2015-01" db="EMBL/GenBank/DDBJ databases">
        <title>Evolutionary Origins and Diversification of the Mycorrhizal Mutualists.</title>
        <authorList>
            <consortium name="DOE Joint Genome Institute"/>
            <consortium name="Mycorrhizal Genomics Consortium"/>
            <person name="Kohler A."/>
            <person name="Kuo A."/>
            <person name="Nagy L.G."/>
            <person name="Floudas D."/>
            <person name="Copeland A."/>
            <person name="Barry K.W."/>
            <person name="Cichocki N."/>
            <person name="Veneault-Fourrey C."/>
            <person name="LaButti K."/>
            <person name="Lindquist E.A."/>
            <person name="Lipzen A."/>
            <person name="Lundell T."/>
            <person name="Morin E."/>
            <person name="Murat C."/>
            <person name="Riley R."/>
            <person name="Ohm R."/>
            <person name="Sun H."/>
            <person name="Tunlid A."/>
            <person name="Henrissat B."/>
            <person name="Grigoriev I.V."/>
            <person name="Hibbett D.S."/>
            <person name="Martin F."/>
        </authorList>
    </citation>
    <scope>NUCLEOTIDE SEQUENCE [LARGE SCALE GENOMIC DNA]</scope>
    <source>
        <strain evidence="3">MAFF 305830</strain>
    </source>
</reference>
<evidence type="ECO:0000313" key="3">
    <source>
        <dbReference type="Proteomes" id="UP000054097"/>
    </source>
</evidence>
<dbReference type="STRING" id="933852.A0A0C2WZJ0"/>
<dbReference type="GO" id="GO:0016538">
    <property type="term" value="F:cyclin-dependent protein serine/threonine kinase regulator activity"/>
    <property type="evidence" value="ECO:0007669"/>
    <property type="project" value="TreeGrafter"/>
</dbReference>
<reference evidence="2 3" key="1">
    <citation type="submission" date="2014-04" db="EMBL/GenBank/DDBJ databases">
        <authorList>
            <consortium name="DOE Joint Genome Institute"/>
            <person name="Kuo A."/>
            <person name="Zuccaro A."/>
            <person name="Kohler A."/>
            <person name="Nagy L.G."/>
            <person name="Floudas D."/>
            <person name="Copeland A."/>
            <person name="Barry K.W."/>
            <person name="Cichocki N."/>
            <person name="Veneault-Fourrey C."/>
            <person name="LaButti K."/>
            <person name="Lindquist E.A."/>
            <person name="Lipzen A."/>
            <person name="Lundell T."/>
            <person name="Morin E."/>
            <person name="Murat C."/>
            <person name="Sun H."/>
            <person name="Tunlid A."/>
            <person name="Henrissat B."/>
            <person name="Grigoriev I.V."/>
            <person name="Hibbett D.S."/>
            <person name="Martin F."/>
            <person name="Nordberg H.P."/>
            <person name="Cantor M.N."/>
            <person name="Hua S.X."/>
        </authorList>
    </citation>
    <scope>NUCLEOTIDE SEQUENCE [LARGE SCALE GENOMIC DNA]</scope>
    <source>
        <strain evidence="2 3">MAFF 305830</strain>
    </source>
</reference>
<evidence type="ECO:0000259" key="1">
    <source>
        <dbReference type="Pfam" id="PF00134"/>
    </source>
</evidence>
<keyword evidence="3" id="KW-1185">Reference proteome</keyword>